<evidence type="ECO:0000313" key="6">
    <source>
        <dbReference type="Proteomes" id="UP000564496"/>
    </source>
</evidence>
<dbReference type="AlphaFoldDB" id="A0A7Z0DIC4"/>
<dbReference type="PANTHER" id="PTHR34698:SF2">
    <property type="entry name" value="5-OXOPROLINASE SUBUNIT B"/>
    <property type="match status" value="1"/>
</dbReference>
<dbReference type="GO" id="GO:0004847">
    <property type="term" value="F:urea carboxylase activity"/>
    <property type="evidence" value="ECO:0007669"/>
    <property type="project" value="UniProtKB-EC"/>
</dbReference>
<evidence type="ECO:0000256" key="2">
    <source>
        <dbReference type="ARBA" id="ARBA00022801"/>
    </source>
</evidence>
<keyword evidence="1" id="KW-0547">Nucleotide-binding</keyword>
<dbReference type="SUPFAM" id="SSF160467">
    <property type="entry name" value="PH0987 N-terminal domain-like"/>
    <property type="match status" value="1"/>
</dbReference>
<dbReference type="Proteomes" id="UP000564496">
    <property type="component" value="Unassembled WGS sequence"/>
</dbReference>
<dbReference type="Gene3D" id="2.40.100.10">
    <property type="entry name" value="Cyclophilin-like"/>
    <property type="match status" value="1"/>
</dbReference>
<protein>
    <submittedName>
        <fullName evidence="5">Urea carboxylase</fullName>
        <ecNumber evidence="5">6.3.4.6</ecNumber>
    </submittedName>
</protein>
<proteinExistence type="predicted"/>
<dbReference type="EC" id="6.3.4.6" evidence="5"/>
<dbReference type="SMART" id="SM00796">
    <property type="entry name" value="AHS1"/>
    <property type="match status" value="1"/>
</dbReference>
<evidence type="ECO:0000256" key="3">
    <source>
        <dbReference type="ARBA" id="ARBA00022840"/>
    </source>
</evidence>
<dbReference type="InterPro" id="IPR029000">
    <property type="entry name" value="Cyclophilin-like_dom_sf"/>
</dbReference>
<keyword evidence="6" id="KW-1185">Reference proteome</keyword>
<keyword evidence="5" id="KW-0436">Ligase</keyword>
<comment type="caution">
    <text evidence="5">The sequence shown here is derived from an EMBL/GenBank/DDBJ whole genome shotgun (WGS) entry which is preliminary data.</text>
</comment>
<keyword evidence="2" id="KW-0378">Hydrolase</keyword>
<reference evidence="5 6" key="1">
    <citation type="submission" date="2020-07" db="EMBL/GenBank/DDBJ databases">
        <title>Sequencing the genomes of 1000 actinobacteria strains.</title>
        <authorList>
            <person name="Klenk H.-P."/>
        </authorList>
    </citation>
    <scope>NUCLEOTIDE SEQUENCE [LARGE SCALE GENOMIC DNA]</scope>
    <source>
        <strain evidence="5 6">DSM 26487</strain>
    </source>
</reference>
<dbReference type="InterPro" id="IPR010016">
    <property type="entry name" value="PxpB"/>
</dbReference>
<name>A0A7Z0DIC4_9ACTN</name>
<dbReference type="GO" id="GO:0016787">
    <property type="term" value="F:hydrolase activity"/>
    <property type="evidence" value="ECO:0007669"/>
    <property type="project" value="UniProtKB-KW"/>
</dbReference>
<dbReference type="EMBL" id="JACBZR010000001">
    <property type="protein sequence ID" value="NYI75841.1"/>
    <property type="molecule type" value="Genomic_DNA"/>
</dbReference>
<sequence length="304" mass="33314">MTHARGGSPAYTTFPDGSRASFGGDEYIFVELDEAMSIAAALRAQSITVRITDLELPGVLDIAPANSSYLIRVDPEAIDPRRALTTIADVHAAGQTAAATISTEILDVPVLYDDPWSTEVCMRFRDGHQSATETDLQFTARINGFVSVDELVEAHSSAPFIVTFPCFKPGNAESYQLVPRERQIQAPKYLTPRTETPARAVAHGGAFTVIYPSSGVGGYQLLGRSAIPVVDLSQTTREFRRSPVLTPISTLLQFRPVDRAEYDEVRRLVDADQYAVRRAPVEFSLSDFDEDPVGYARSLKELLS</sequence>
<keyword evidence="3" id="KW-0067">ATP-binding</keyword>
<gene>
    <name evidence="5" type="ORF">BJ988_000489</name>
</gene>
<dbReference type="GO" id="GO:0005524">
    <property type="term" value="F:ATP binding"/>
    <property type="evidence" value="ECO:0007669"/>
    <property type="project" value="UniProtKB-KW"/>
</dbReference>
<dbReference type="PANTHER" id="PTHR34698">
    <property type="entry name" value="5-OXOPROLINASE SUBUNIT B"/>
    <property type="match status" value="1"/>
</dbReference>
<accession>A0A7Z0DIC4</accession>
<dbReference type="SUPFAM" id="SSF50891">
    <property type="entry name" value="Cyclophilin-like"/>
    <property type="match status" value="1"/>
</dbReference>
<dbReference type="RefSeq" id="WP_179656515.1">
    <property type="nucleotide sequence ID" value="NZ_JACBZR010000001.1"/>
</dbReference>
<dbReference type="Pfam" id="PF02682">
    <property type="entry name" value="CT_C_D"/>
    <property type="match status" value="1"/>
</dbReference>
<dbReference type="Gene3D" id="3.30.1360.40">
    <property type="match status" value="1"/>
</dbReference>
<evidence type="ECO:0000313" key="5">
    <source>
        <dbReference type="EMBL" id="NYI75841.1"/>
    </source>
</evidence>
<feature type="domain" description="Carboxyltransferase" evidence="4">
    <location>
        <begin position="18"/>
        <end position="252"/>
    </location>
</feature>
<evidence type="ECO:0000259" key="4">
    <source>
        <dbReference type="SMART" id="SM00796"/>
    </source>
</evidence>
<evidence type="ECO:0000256" key="1">
    <source>
        <dbReference type="ARBA" id="ARBA00022741"/>
    </source>
</evidence>
<dbReference type="InterPro" id="IPR003833">
    <property type="entry name" value="CT_C_D"/>
</dbReference>
<organism evidence="5 6">
    <name type="scientific">Nocardioides panzhihuensis</name>
    <dbReference type="NCBI Taxonomy" id="860243"/>
    <lineage>
        <taxon>Bacteria</taxon>
        <taxon>Bacillati</taxon>
        <taxon>Actinomycetota</taxon>
        <taxon>Actinomycetes</taxon>
        <taxon>Propionibacteriales</taxon>
        <taxon>Nocardioidaceae</taxon>
        <taxon>Nocardioides</taxon>
    </lineage>
</organism>